<sequence>MSCDPRTGALLRTLAASKPGGRVLELGTGAGMSAAWLLDGMTADSTLLTVEHDEALVAVARRHLAHDARLRSVHGDAGELIGKLVGERFDLVFADTWAGKFDRLDETLDLLAPGALYVVDDLLPQPTWPAGHGPRVAALVDRLLGEERLTATRLNWSSGLIVATRR</sequence>
<protein>
    <submittedName>
        <fullName evidence="1">Class I SAM-dependent methyltransferase</fullName>
    </submittedName>
</protein>
<dbReference type="InterPro" id="IPR029063">
    <property type="entry name" value="SAM-dependent_MTases_sf"/>
</dbReference>
<name>A0A7H0IRW3_9ACTN</name>
<dbReference type="SUPFAM" id="SSF53335">
    <property type="entry name" value="S-adenosyl-L-methionine-dependent methyltransferases"/>
    <property type="match status" value="1"/>
</dbReference>
<dbReference type="Pfam" id="PF13578">
    <property type="entry name" value="Methyltransf_24"/>
    <property type="match status" value="1"/>
</dbReference>
<reference evidence="1 2" key="1">
    <citation type="submission" date="2020-08" db="EMBL/GenBank/DDBJ databases">
        <title>A novel species.</title>
        <authorList>
            <person name="Gao J."/>
        </authorList>
    </citation>
    <scope>NUCLEOTIDE SEQUENCE [LARGE SCALE GENOMIC DNA]</scope>
    <source>
        <strain evidence="1 2">CRXT-G-22</strain>
    </source>
</reference>
<dbReference type="EMBL" id="CP060828">
    <property type="protein sequence ID" value="QNP75529.1"/>
    <property type="molecule type" value="Genomic_DNA"/>
</dbReference>
<dbReference type="GO" id="GO:0032259">
    <property type="term" value="P:methylation"/>
    <property type="evidence" value="ECO:0007669"/>
    <property type="project" value="UniProtKB-KW"/>
</dbReference>
<evidence type="ECO:0000313" key="1">
    <source>
        <dbReference type="EMBL" id="QNP75529.1"/>
    </source>
</evidence>
<dbReference type="AlphaFoldDB" id="A0A7H0IRW3"/>
<dbReference type="KEGG" id="sroi:IAG44_01830"/>
<keyword evidence="1" id="KW-0808">Transferase</keyword>
<dbReference type="GO" id="GO:0008168">
    <property type="term" value="F:methyltransferase activity"/>
    <property type="evidence" value="ECO:0007669"/>
    <property type="project" value="UniProtKB-KW"/>
</dbReference>
<dbReference type="PANTHER" id="PTHR43167">
    <property type="entry name" value="PUTATIVE (AFU_ORTHOLOGUE AFUA_6G01830)-RELATED"/>
    <property type="match status" value="1"/>
</dbReference>
<keyword evidence="2" id="KW-1185">Reference proteome</keyword>
<gene>
    <name evidence="1" type="ORF">IAG44_01830</name>
</gene>
<organism evidence="1 2">
    <name type="scientific">Streptomyces roseirectus</name>
    <dbReference type="NCBI Taxonomy" id="2768066"/>
    <lineage>
        <taxon>Bacteria</taxon>
        <taxon>Bacillati</taxon>
        <taxon>Actinomycetota</taxon>
        <taxon>Actinomycetes</taxon>
        <taxon>Kitasatosporales</taxon>
        <taxon>Streptomycetaceae</taxon>
        <taxon>Streptomyces</taxon>
    </lineage>
</organism>
<dbReference type="Proteomes" id="UP000516052">
    <property type="component" value="Chromosome"/>
</dbReference>
<keyword evidence="1" id="KW-0489">Methyltransferase</keyword>
<proteinExistence type="predicted"/>
<accession>A0A7H0IRW3</accession>
<dbReference type="PANTHER" id="PTHR43167:SF1">
    <property type="entry name" value="PUTATIVE (AFU_ORTHOLOGUE AFUA_6G01830)-RELATED"/>
    <property type="match status" value="1"/>
</dbReference>
<dbReference type="CDD" id="cd02440">
    <property type="entry name" value="AdoMet_MTases"/>
    <property type="match status" value="1"/>
</dbReference>
<evidence type="ECO:0000313" key="2">
    <source>
        <dbReference type="Proteomes" id="UP000516052"/>
    </source>
</evidence>
<dbReference type="Gene3D" id="3.40.50.150">
    <property type="entry name" value="Vaccinia Virus protein VP39"/>
    <property type="match status" value="1"/>
</dbReference>